<organism evidence="1 2">
    <name type="scientific">Trichoderma semiorbis</name>
    <dbReference type="NCBI Taxonomy" id="1491008"/>
    <lineage>
        <taxon>Eukaryota</taxon>
        <taxon>Fungi</taxon>
        <taxon>Dikarya</taxon>
        <taxon>Ascomycota</taxon>
        <taxon>Pezizomycotina</taxon>
        <taxon>Sordariomycetes</taxon>
        <taxon>Hypocreomycetidae</taxon>
        <taxon>Hypocreales</taxon>
        <taxon>Hypocreaceae</taxon>
        <taxon>Trichoderma</taxon>
    </lineage>
</organism>
<dbReference type="Proteomes" id="UP000826573">
    <property type="component" value="Unassembled WGS sequence"/>
</dbReference>
<dbReference type="EMBL" id="JAIMJC010000004">
    <property type="protein sequence ID" value="KAH0525819.1"/>
    <property type="molecule type" value="Genomic_DNA"/>
</dbReference>
<reference evidence="1 2" key="1">
    <citation type="submission" date="2021-08" db="EMBL/GenBank/DDBJ databases">
        <title>The highly contiguous genome resource for Trichoderma semiorbis FJ059, a fungal antagonistic to plant pathogens.</title>
        <authorList>
            <person name="Liu T."/>
        </authorList>
    </citation>
    <scope>NUCLEOTIDE SEQUENCE [LARGE SCALE GENOMIC DNA]</scope>
    <source>
        <strain evidence="1 2">FJ059</strain>
    </source>
</reference>
<name>A0A9P8KTA9_9HYPO</name>
<evidence type="ECO:0000313" key="1">
    <source>
        <dbReference type="EMBL" id="KAH0525819.1"/>
    </source>
</evidence>
<comment type="caution">
    <text evidence="1">The sequence shown here is derived from an EMBL/GenBank/DDBJ whole genome shotgun (WGS) entry which is preliminary data.</text>
</comment>
<evidence type="ECO:0008006" key="3">
    <source>
        <dbReference type="Google" id="ProtNLM"/>
    </source>
</evidence>
<keyword evidence="2" id="KW-1185">Reference proteome</keyword>
<sequence>MAVLARSNVRKNTLYIGNDSKGYQAYWKSEQPTIWTFEKLSDLTTAPGSLTAVSMNSQHMEVFWTAPDGSVNHAYWYESTGKWASSSLAGIGIRCVPGSSINSTSRKDGCMDIFCATLDGYTQQFSYS</sequence>
<gene>
    <name evidence="1" type="ORF">TsFJ059_009232</name>
</gene>
<evidence type="ECO:0000313" key="2">
    <source>
        <dbReference type="Proteomes" id="UP000826573"/>
    </source>
</evidence>
<accession>A0A9P8KTA9</accession>
<proteinExistence type="predicted"/>
<protein>
    <recommendedName>
        <fullName evidence="3">Fucose-specific lectin</fullName>
    </recommendedName>
</protein>
<dbReference type="SUPFAM" id="SSF89372">
    <property type="entry name" value="Fucose-specific lectin"/>
    <property type="match status" value="1"/>
</dbReference>
<dbReference type="Gene3D" id="2.120.10.70">
    <property type="entry name" value="Fucose-specific lectin"/>
    <property type="match status" value="1"/>
</dbReference>
<dbReference type="AlphaFoldDB" id="A0A9P8KTA9"/>